<name>S8AH83_PENO1</name>
<reference evidence="2 3" key="1">
    <citation type="journal article" date="2013" name="PLoS ONE">
        <title>Genomic and secretomic analyses reveal unique features of the lignocellulolytic enzyme system of Penicillium decumbens.</title>
        <authorList>
            <person name="Liu G."/>
            <person name="Zhang L."/>
            <person name="Wei X."/>
            <person name="Zou G."/>
            <person name="Qin Y."/>
            <person name="Ma L."/>
            <person name="Li J."/>
            <person name="Zheng H."/>
            <person name="Wang S."/>
            <person name="Wang C."/>
            <person name="Xun L."/>
            <person name="Zhao G.-P."/>
            <person name="Zhou Z."/>
            <person name="Qu Y."/>
        </authorList>
    </citation>
    <scope>NUCLEOTIDE SEQUENCE [LARGE SCALE GENOMIC DNA]</scope>
    <source>
        <strain evidence="3">114-2 / CGMCC 5302</strain>
    </source>
</reference>
<feature type="transmembrane region" description="Helical" evidence="1">
    <location>
        <begin position="20"/>
        <end position="43"/>
    </location>
</feature>
<protein>
    <recommendedName>
        <fullName evidence="4">F-box domain-containing protein</fullName>
    </recommendedName>
</protein>
<gene>
    <name evidence="2" type="ORF">PDE_00024</name>
</gene>
<dbReference type="EMBL" id="KB644408">
    <property type="protein sequence ID" value="EPS25093.1"/>
    <property type="molecule type" value="Genomic_DNA"/>
</dbReference>
<evidence type="ECO:0000256" key="1">
    <source>
        <dbReference type="SAM" id="Phobius"/>
    </source>
</evidence>
<keyword evidence="1" id="KW-0812">Transmembrane</keyword>
<evidence type="ECO:0000313" key="2">
    <source>
        <dbReference type="EMBL" id="EPS25093.1"/>
    </source>
</evidence>
<organism evidence="2 3">
    <name type="scientific">Penicillium oxalicum (strain 114-2 / CGMCC 5302)</name>
    <name type="common">Penicillium decumbens</name>
    <dbReference type="NCBI Taxonomy" id="933388"/>
    <lineage>
        <taxon>Eukaryota</taxon>
        <taxon>Fungi</taxon>
        <taxon>Dikarya</taxon>
        <taxon>Ascomycota</taxon>
        <taxon>Pezizomycotina</taxon>
        <taxon>Eurotiomycetes</taxon>
        <taxon>Eurotiomycetidae</taxon>
        <taxon>Eurotiales</taxon>
        <taxon>Aspergillaceae</taxon>
        <taxon>Penicillium</taxon>
    </lineage>
</organism>
<proteinExistence type="predicted"/>
<dbReference type="SUPFAM" id="SSF52047">
    <property type="entry name" value="RNI-like"/>
    <property type="match status" value="1"/>
</dbReference>
<dbReference type="Proteomes" id="UP000019376">
    <property type="component" value="Unassembled WGS sequence"/>
</dbReference>
<dbReference type="InterPro" id="IPR032675">
    <property type="entry name" value="LRR_dom_sf"/>
</dbReference>
<dbReference type="STRING" id="933388.S8AH83"/>
<keyword evidence="3" id="KW-1185">Reference proteome</keyword>
<keyword evidence="1" id="KW-0472">Membrane</keyword>
<dbReference type="PhylomeDB" id="S8AH83"/>
<sequence>MNDSYNSHGSSTVRDFDQDLLLYLSSFSQVSSACYAAAVPVLYRTITLRFWDMESLQAAVAGVTEGQRGQLFLKWGRRLCIVGQAKEEGFGSEAGMDFRLESRATSVILENKPAMRDGFLDYWLAISDPIPRRQFLIGNGRSHDHWDWVPIESLIRRSDHLQQADFLTRGEVSVGLESVISRHHPECKVNILHPQIVEYSMLDAETRSQLGPPNPSAEFLFDINFLLRPRLHALAVALVLRDRTQKPSLVEMYPFLVHAPGLKHLEVAPFIRPGPFPSLDRLKEQWQALHDTHSPNYTAHSTAGNLSNLRTLVLAMPVRNWASLLKVAELFPRLERLFFEPSSMVIRWQSIQTEIEDLVAVVRAFPPLKYLSVYYLESNENLRRIVDQHGTSLEGLIINPLNFLQYPKLNEFDLNHLATDCPNLMELRIQIKRSTGGQAECEMYKALGKFSKLQKLVLGLHFDSRPQPVDFPLATDDLNILRELIINAATDEKLTSAIWRLIKSNGAPILQCLRVVPFGN</sequence>
<dbReference type="Gene3D" id="3.80.10.10">
    <property type="entry name" value="Ribonuclease Inhibitor"/>
    <property type="match status" value="1"/>
</dbReference>
<evidence type="ECO:0000313" key="3">
    <source>
        <dbReference type="Proteomes" id="UP000019376"/>
    </source>
</evidence>
<dbReference type="AlphaFoldDB" id="S8AH83"/>
<dbReference type="HOGENOM" id="CLU_024672_2_0_1"/>
<evidence type="ECO:0008006" key="4">
    <source>
        <dbReference type="Google" id="ProtNLM"/>
    </source>
</evidence>
<dbReference type="eggNOG" id="ENOG502SJ7Y">
    <property type="taxonomic scope" value="Eukaryota"/>
</dbReference>
<accession>S8AH83</accession>
<dbReference type="OrthoDB" id="3945550at2759"/>
<keyword evidence="1" id="KW-1133">Transmembrane helix</keyword>